<evidence type="ECO:0000256" key="5">
    <source>
        <dbReference type="ARBA" id="ARBA00022475"/>
    </source>
</evidence>
<dbReference type="Pfam" id="PF00231">
    <property type="entry name" value="ATP-synt"/>
    <property type="match status" value="1"/>
</dbReference>
<dbReference type="GO" id="GO:0042777">
    <property type="term" value="P:proton motive force-driven plasma membrane ATP synthesis"/>
    <property type="evidence" value="ECO:0007669"/>
    <property type="project" value="UniProtKB-UniRule"/>
</dbReference>
<dbReference type="OrthoDB" id="9812769at2"/>
<dbReference type="HAMAP" id="MF_00815">
    <property type="entry name" value="ATP_synth_gamma_bact"/>
    <property type="match status" value="1"/>
</dbReference>
<dbReference type="KEGG" id="sagq:EP23_06310"/>
<evidence type="ECO:0000256" key="1">
    <source>
        <dbReference type="ARBA" id="ARBA00003456"/>
    </source>
</evidence>
<dbReference type="GO" id="GO:0046933">
    <property type="term" value="F:proton-transporting ATP synthase activity, rotational mechanism"/>
    <property type="evidence" value="ECO:0007669"/>
    <property type="project" value="UniProtKB-UniRule"/>
</dbReference>
<dbReference type="FunFam" id="1.10.287.80:FF:000019">
    <property type="entry name" value="ATP synthase gamma chain"/>
    <property type="match status" value="1"/>
</dbReference>
<dbReference type="EMBL" id="CP094809">
    <property type="protein sequence ID" value="UXU57938.1"/>
    <property type="molecule type" value="Genomic_DNA"/>
</dbReference>
<dbReference type="Gene3D" id="1.10.287.80">
    <property type="entry name" value="ATP synthase, gamma subunit, helix hairpin domain"/>
    <property type="match status" value="2"/>
</dbReference>
<evidence type="ECO:0000256" key="7">
    <source>
        <dbReference type="ARBA" id="ARBA00023065"/>
    </source>
</evidence>
<keyword evidence="8 11" id="KW-0472">Membrane</keyword>
<evidence type="ECO:0000313" key="14">
    <source>
        <dbReference type="EMBL" id="UXU57938.1"/>
    </source>
</evidence>
<accession>A0A085UCS8</accession>
<evidence type="ECO:0000256" key="3">
    <source>
        <dbReference type="ARBA" id="ARBA00007681"/>
    </source>
</evidence>
<dbReference type="InterPro" id="IPR000131">
    <property type="entry name" value="ATP_synth_F1_gsu"/>
</dbReference>
<organism evidence="12 16">
    <name type="scientific">Staphylococcus agnetis</name>
    <dbReference type="NCBI Taxonomy" id="985762"/>
    <lineage>
        <taxon>Bacteria</taxon>
        <taxon>Bacillati</taxon>
        <taxon>Bacillota</taxon>
        <taxon>Bacilli</taxon>
        <taxon>Bacillales</taxon>
        <taxon>Staphylococcaceae</taxon>
        <taxon>Staphylococcus</taxon>
    </lineage>
</organism>
<dbReference type="Proteomes" id="UP001065705">
    <property type="component" value="Chromosome"/>
</dbReference>
<evidence type="ECO:0000256" key="4">
    <source>
        <dbReference type="ARBA" id="ARBA00022448"/>
    </source>
</evidence>
<dbReference type="CDD" id="cd12151">
    <property type="entry name" value="F1-ATPase_gamma"/>
    <property type="match status" value="1"/>
</dbReference>
<keyword evidence="5 11" id="KW-1003">Cell membrane</keyword>
<dbReference type="Proteomes" id="UP000195208">
    <property type="component" value="Unassembled WGS sequence"/>
</dbReference>
<evidence type="ECO:0000313" key="16">
    <source>
        <dbReference type="Proteomes" id="UP000646308"/>
    </source>
</evidence>
<reference evidence="13 15" key="1">
    <citation type="submission" date="2017-04" db="EMBL/GenBank/DDBJ databases">
        <title>Staphylococcus agnetis, a potential pathogen in the broiler production.</title>
        <authorList>
            <person name="Poulsen L."/>
        </authorList>
    </citation>
    <scope>NUCLEOTIDE SEQUENCE [LARGE SCALE GENOMIC DNA]</scope>
    <source>
        <strain evidence="13 15">723_310714_2_2_spleen</strain>
    </source>
</reference>
<evidence type="ECO:0000256" key="9">
    <source>
        <dbReference type="ARBA" id="ARBA00023196"/>
    </source>
</evidence>
<reference evidence="14" key="3">
    <citation type="submission" date="2022-03" db="EMBL/GenBank/DDBJ databases">
        <title>Comparative Genomics of East African Camel-Associated Staphylococcaceae spp.: Diversity and Inheritance of Traits Involved in Host-Pathogen Interactions.</title>
        <authorList>
            <person name="Akarsu H."/>
            <person name="Liljander A."/>
            <person name="Younan M."/>
            <person name="Brodard I."/>
            <person name="Glucks I."/>
            <person name="Labroussaa F."/>
            <person name="Overesch G."/>
            <person name="Kuhnert P."/>
            <person name="Perreten V."/>
            <person name="Drexler J.F."/>
            <person name="Corman V.M."/>
            <person name="Falquet L."/>
            <person name="Jores J."/>
        </authorList>
    </citation>
    <scope>NUCLEOTIDE SEQUENCE</scope>
    <source>
        <strain evidence="14">IVB6197</strain>
    </source>
</reference>
<comment type="similarity">
    <text evidence="3 11">Belongs to the ATPase gamma chain family.</text>
</comment>
<evidence type="ECO:0000256" key="11">
    <source>
        <dbReference type="HAMAP-Rule" id="MF_00815"/>
    </source>
</evidence>
<evidence type="ECO:0000256" key="8">
    <source>
        <dbReference type="ARBA" id="ARBA00023136"/>
    </source>
</evidence>
<keyword evidence="4 11" id="KW-0813">Transport</keyword>
<dbReference type="NCBIfam" id="TIGR01146">
    <property type="entry name" value="ATPsyn_F1gamma"/>
    <property type="match status" value="1"/>
</dbReference>
<comment type="subcellular location">
    <subcellularLocation>
        <location evidence="2 11">Cell membrane</location>
        <topology evidence="2 11">Peripheral membrane protein</topology>
    </subcellularLocation>
</comment>
<keyword evidence="6 11" id="KW-0375">Hydrogen ion transport</keyword>
<evidence type="ECO:0000256" key="6">
    <source>
        <dbReference type="ARBA" id="ARBA00022781"/>
    </source>
</evidence>
<dbReference type="PANTHER" id="PTHR11693">
    <property type="entry name" value="ATP SYNTHASE GAMMA CHAIN"/>
    <property type="match status" value="1"/>
</dbReference>
<dbReference type="EMBL" id="NEFX01000015">
    <property type="protein sequence ID" value="OTW30755.1"/>
    <property type="molecule type" value="Genomic_DNA"/>
</dbReference>
<dbReference type="eggNOG" id="COG0224">
    <property type="taxonomic scope" value="Bacteria"/>
</dbReference>
<dbReference type="AlphaFoldDB" id="A0A085UCS8"/>
<evidence type="ECO:0000313" key="15">
    <source>
        <dbReference type="Proteomes" id="UP000195208"/>
    </source>
</evidence>
<evidence type="ECO:0000313" key="13">
    <source>
        <dbReference type="EMBL" id="OTW30755.1"/>
    </source>
</evidence>
<dbReference type="Gene3D" id="3.40.1380.10">
    <property type="match status" value="1"/>
</dbReference>
<keyword evidence="7 11" id="KW-0406">Ion transport</keyword>
<dbReference type="SUPFAM" id="SSF52943">
    <property type="entry name" value="ATP synthase (F1-ATPase), gamma subunit"/>
    <property type="match status" value="1"/>
</dbReference>
<evidence type="ECO:0000256" key="2">
    <source>
        <dbReference type="ARBA" id="ARBA00004202"/>
    </source>
</evidence>
<dbReference type="InterPro" id="IPR035968">
    <property type="entry name" value="ATP_synth_F1_ATPase_gsu"/>
</dbReference>
<dbReference type="Proteomes" id="UP000646308">
    <property type="component" value="Unassembled WGS sequence"/>
</dbReference>
<dbReference type="GO" id="GO:0005524">
    <property type="term" value="F:ATP binding"/>
    <property type="evidence" value="ECO:0007669"/>
    <property type="project" value="UniProtKB-UniRule"/>
</dbReference>
<dbReference type="GO" id="GO:0005886">
    <property type="term" value="C:plasma membrane"/>
    <property type="evidence" value="ECO:0007669"/>
    <property type="project" value="UniProtKB-SubCell"/>
</dbReference>
<reference evidence="12" key="2">
    <citation type="submission" date="2019-11" db="EMBL/GenBank/DDBJ databases">
        <title>Whole genome comparisons of Staphylococcus agnetis isolates from cattle and chickens.</title>
        <authorList>
            <person name="Rhoads D."/>
            <person name="Shwani A."/>
            <person name="Adkins P."/>
            <person name="Calcutt M."/>
            <person name="Middleton J."/>
        </authorList>
    </citation>
    <scope>NUCLEOTIDE SEQUENCE</scope>
    <source>
        <strain evidence="12">1387</strain>
    </source>
</reference>
<keyword evidence="9 11" id="KW-0139">CF(1)</keyword>
<dbReference type="PRINTS" id="PR00126">
    <property type="entry name" value="ATPASEGAMMA"/>
</dbReference>
<dbReference type="RefSeq" id="WP_037567483.1">
    <property type="nucleotide sequence ID" value="NZ_CP009623.1"/>
</dbReference>
<comment type="subunit">
    <text evidence="11">F-type ATPases have 2 components, CF(1) - the catalytic core - and CF(0) - the membrane proton channel. CF(1) has five subunits: alpha(3), beta(3), gamma(1), delta(1), epsilon(1). CF(0) has three main subunits: a, b and c.</text>
</comment>
<protein>
    <recommendedName>
        <fullName evidence="11">ATP synthase gamma chain</fullName>
    </recommendedName>
    <alternativeName>
        <fullName evidence="11">ATP synthase F1 sector gamma subunit</fullName>
    </alternativeName>
    <alternativeName>
        <fullName evidence="11">F-ATPase gamma subunit</fullName>
    </alternativeName>
</protein>
<keyword evidence="10 11" id="KW-0066">ATP synthesis</keyword>
<dbReference type="PANTHER" id="PTHR11693:SF22">
    <property type="entry name" value="ATP SYNTHASE SUBUNIT GAMMA, MITOCHONDRIAL"/>
    <property type="match status" value="1"/>
</dbReference>
<dbReference type="GeneID" id="57692189"/>
<dbReference type="EMBL" id="WMFL01000072">
    <property type="protein sequence ID" value="NJI02360.1"/>
    <property type="molecule type" value="Genomic_DNA"/>
</dbReference>
<name>A0A085UCS8_9STAP</name>
<evidence type="ECO:0000313" key="12">
    <source>
        <dbReference type="EMBL" id="NJI02360.1"/>
    </source>
</evidence>
<dbReference type="FunFam" id="3.40.1380.10:FF:000002">
    <property type="entry name" value="ATP synthase gamma chain"/>
    <property type="match status" value="1"/>
</dbReference>
<evidence type="ECO:0000256" key="10">
    <source>
        <dbReference type="ARBA" id="ARBA00023310"/>
    </source>
</evidence>
<proteinExistence type="inferred from homology"/>
<keyword evidence="15" id="KW-1185">Reference proteome</keyword>
<dbReference type="GO" id="GO:0045259">
    <property type="term" value="C:proton-transporting ATP synthase complex"/>
    <property type="evidence" value="ECO:0007669"/>
    <property type="project" value="UniProtKB-KW"/>
</dbReference>
<gene>
    <name evidence="11 14" type="primary">atpG</name>
    <name evidence="13" type="ORF">B9M88_08300</name>
    <name evidence="12" type="ORF">GLV84_05935</name>
    <name evidence="14" type="ORF">MUA95_03775</name>
</gene>
<sequence length="288" mass="32152">MASLKEIDSRIKSTKKMKQITSAMNMVSNSKLRKAERNTKQFRPYMEKMEDAITAIAGSNATTNHPMLNQREVKRVGYMVITSDSGLAGAYSANVLKKMIRDIEKRHNSKDEYRLIVLGKIGISFLENRGYTVENGLTDIPDQPSFKAIQSIATRAVDLYSEEEIDELNVYYSHYVSVIENTPKSKKLLPLSPEDSSLGHGAMSSYEFEPDKESILKVLLPQYIESLIYGTILDAKASEHASRMNAMKNATDNATDLIDDLSLQYNRARQAAITQQITEIVGGAAALE</sequence>
<comment type="function">
    <text evidence="1 11">Produces ATP from ADP in the presence of a proton gradient across the membrane. The gamma chain is believed to be important in regulating ATPase activity and the flow of protons through the CF(0) complex.</text>
</comment>